<dbReference type="PANTHER" id="PTHR43986">
    <property type="entry name" value="ELONGATION FACTOR 1-GAMMA"/>
    <property type="match status" value="1"/>
</dbReference>
<dbReference type="InterPro" id="IPR010987">
    <property type="entry name" value="Glutathione-S-Trfase_C-like"/>
</dbReference>
<accession>A0A7D9GYS2</accession>
<dbReference type="SUPFAM" id="SSF47616">
    <property type="entry name" value="GST C-terminal domain-like"/>
    <property type="match status" value="1"/>
</dbReference>
<dbReference type="InterPro" id="IPR036249">
    <property type="entry name" value="Thioredoxin-like_sf"/>
</dbReference>
<evidence type="ECO:0000259" key="2">
    <source>
        <dbReference type="PROSITE" id="PS50405"/>
    </source>
</evidence>
<dbReference type="SFLD" id="SFLDS00019">
    <property type="entry name" value="Glutathione_Transferase_(cytos"/>
    <property type="match status" value="1"/>
</dbReference>
<dbReference type="SUPFAM" id="SSF52833">
    <property type="entry name" value="Thioredoxin-like"/>
    <property type="match status" value="1"/>
</dbReference>
<protein>
    <submittedName>
        <fullName evidence="4">DEBR0S2_06898g1_1</fullName>
    </submittedName>
</protein>
<dbReference type="FunFam" id="3.40.30.10:FF:000142">
    <property type="entry name" value="Elongation factor 1 gamma"/>
    <property type="match status" value="1"/>
</dbReference>
<dbReference type="InterPro" id="IPR040079">
    <property type="entry name" value="Glutathione_S-Trfase"/>
</dbReference>
<dbReference type="EMBL" id="JABCYN010000014">
    <property type="protein sequence ID" value="KAF6014571.1"/>
    <property type="molecule type" value="Genomic_DNA"/>
</dbReference>
<dbReference type="Pfam" id="PF00043">
    <property type="entry name" value="GST_C"/>
    <property type="match status" value="1"/>
</dbReference>
<dbReference type="Proteomes" id="UP000568158">
    <property type="component" value="Unassembled WGS sequence"/>
</dbReference>
<feature type="domain" description="GST C-terminal" evidence="2">
    <location>
        <begin position="86"/>
        <end position="205"/>
    </location>
</feature>
<dbReference type="EMBL" id="CABFWN010000002">
    <property type="protein sequence ID" value="VUG17426.1"/>
    <property type="molecule type" value="Genomic_DNA"/>
</dbReference>
<dbReference type="PANTHER" id="PTHR43986:SF1">
    <property type="entry name" value="ELONGATION FACTOR 1-GAMMA"/>
    <property type="match status" value="1"/>
</dbReference>
<comment type="similarity">
    <text evidence="1">Belongs to the GST superfamily.</text>
</comment>
<name>A0A7D9GYS2_DEKBR</name>
<reference evidence="4 5" key="1">
    <citation type="submission" date="2019-07" db="EMBL/GenBank/DDBJ databases">
        <authorList>
            <person name="Friedrich A."/>
            <person name="Schacherer J."/>
        </authorList>
    </citation>
    <scope>NUCLEOTIDE SEQUENCE [LARGE SCALE GENOMIC DNA]</scope>
</reference>
<dbReference type="InterPro" id="IPR004046">
    <property type="entry name" value="GST_C"/>
</dbReference>
<dbReference type="PROSITE" id="PS50405">
    <property type="entry name" value="GST_CTER"/>
    <property type="match status" value="1"/>
</dbReference>
<dbReference type="Proteomes" id="UP000478008">
    <property type="component" value="Unassembled WGS sequence"/>
</dbReference>
<evidence type="ECO:0000313" key="4">
    <source>
        <dbReference type="EMBL" id="VUG17426.1"/>
    </source>
</evidence>
<dbReference type="InterPro" id="IPR036282">
    <property type="entry name" value="Glutathione-S-Trfase_C_sf"/>
</dbReference>
<organism evidence="4 5">
    <name type="scientific">Dekkera bruxellensis</name>
    <name type="common">Brettanomyces custersii</name>
    <dbReference type="NCBI Taxonomy" id="5007"/>
    <lineage>
        <taxon>Eukaryota</taxon>
        <taxon>Fungi</taxon>
        <taxon>Dikarya</taxon>
        <taxon>Ascomycota</taxon>
        <taxon>Saccharomycotina</taxon>
        <taxon>Pichiomycetes</taxon>
        <taxon>Pichiales</taxon>
        <taxon>Pichiaceae</taxon>
        <taxon>Brettanomyces</taxon>
    </lineage>
</organism>
<dbReference type="GO" id="GO:0005737">
    <property type="term" value="C:cytoplasm"/>
    <property type="evidence" value="ECO:0007669"/>
    <property type="project" value="TreeGrafter"/>
</dbReference>
<dbReference type="GO" id="GO:0005634">
    <property type="term" value="C:nucleus"/>
    <property type="evidence" value="ECO:0007669"/>
    <property type="project" value="TreeGrafter"/>
</dbReference>
<dbReference type="Pfam" id="PF02798">
    <property type="entry name" value="GST_N"/>
    <property type="match status" value="1"/>
</dbReference>
<dbReference type="InterPro" id="IPR050802">
    <property type="entry name" value="EF-GSTs"/>
</dbReference>
<gene>
    <name evidence="4" type="ORF">DEBR0S2_06898G</name>
    <name evidence="3" type="ORF">HII12_001396</name>
</gene>
<sequence>MAESGAVYLLLPSPRSTLFPPLIKYLNLDIKISDRNDPEYKAAFPLNKAPAFKSKDGWKLHEAMAILQYIVSLKPESCKYKFYGNNEREKAKVWQWISFANSDCVSVVAGYFFHSTTEEEKKAAAVNVNKTASEFEDQLKQTKYLAGAECTLADIFCVNLFVWGLDKLFDKEFFAKHPSIHRWLRDVCDHDPILSPTLKGKDATK</sequence>
<dbReference type="InterPro" id="IPR004045">
    <property type="entry name" value="Glutathione_S-Trfase_N"/>
</dbReference>
<dbReference type="Gene3D" id="1.20.1050.10">
    <property type="match status" value="1"/>
</dbReference>
<evidence type="ECO:0000313" key="6">
    <source>
        <dbReference type="Proteomes" id="UP000568158"/>
    </source>
</evidence>
<evidence type="ECO:0000313" key="3">
    <source>
        <dbReference type="EMBL" id="KAF6014571.1"/>
    </source>
</evidence>
<evidence type="ECO:0000256" key="1">
    <source>
        <dbReference type="RuleBase" id="RU003494"/>
    </source>
</evidence>
<dbReference type="GO" id="GO:0006414">
    <property type="term" value="P:translational elongation"/>
    <property type="evidence" value="ECO:0007669"/>
    <property type="project" value="TreeGrafter"/>
</dbReference>
<dbReference type="Gene3D" id="3.40.30.10">
    <property type="entry name" value="Glutaredoxin"/>
    <property type="match status" value="1"/>
</dbReference>
<keyword evidence="5" id="KW-1185">Reference proteome</keyword>
<proteinExistence type="inferred from homology"/>
<evidence type="ECO:0000313" key="5">
    <source>
        <dbReference type="Proteomes" id="UP000478008"/>
    </source>
</evidence>
<dbReference type="AlphaFoldDB" id="A0A7D9GYS2"/>
<reference evidence="3 6" key="2">
    <citation type="journal article" date="2020" name="Appl. Microbiol. Biotechnol.">
        <title>Targeted gene deletion in Brettanomyces bruxellensis with an expression-free CRISPR-Cas9 system.</title>
        <authorList>
            <person name="Varela C."/>
            <person name="Bartel C."/>
            <person name="Onetto C."/>
            <person name="Borneman A."/>
        </authorList>
    </citation>
    <scope>NUCLEOTIDE SEQUENCE [LARGE SCALE GENOMIC DNA]</scope>
    <source>
        <strain evidence="3 6">AWRI1613</strain>
    </source>
</reference>